<organism evidence="3 4">
    <name type="scientific">Candidatus Alloenteromonas pullistercoris</name>
    <dbReference type="NCBI Taxonomy" id="2840785"/>
    <lineage>
        <taxon>Bacteria</taxon>
        <taxon>Bacillati</taxon>
        <taxon>Bacillota</taxon>
        <taxon>Bacillota incertae sedis</taxon>
        <taxon>Candidatus Alloenteromonas</taxon>
    </lineage>
</organism>
<dbReference type="PANTHER" id="PTHR33295">
    <property type="entry name" value="ATPASE"/>
    <property type="match status" value="1"/>
</dbReference>
<proteinExistence type="predicted"/>
<dbReference type="AlphaFoldDB" id="A0A9D9DEI3"/>
<evidence type="ECO:0000313" key="3">
    <source>
        <dbReference type="EMBL" id="MBO8426264.1"/>
    </source>
</evidence>
<dbReference type="Pfam" id="PF13173">
    <property type="entry name" value="AAA_14"/>
    <property type="match status" value="1"/>
</dbReference>
<dbReference type="Proteomes" id="UP000823634">
    <property type="component" value="Unassembled WGS sequence"/>
</dbReference>
<keyword evidence="3" id="KW-0547">Nucleotide-binding</keyword>
<feature type="domain" description="AAA" evidence="1">
    <location>
        <begin position="20"/>
        <end position="163"/>
    </location>
</feature>
<feature type="domain" description="DUF4143" evidence="2">
    <location>
        <begin position="257"/>
        <end position="406"/>
    </location>
</feature>
<dbReference type="InterPro" id="IPR041682">
    <property type="entry name" value="AAA_14"/>
</dbReference>
<dbReference type="Pfam" id="PF13635">
    <property type="entry name" value="DUF4143"/>
    <property type="match status" value="1"/>
</dbReference>
<sequence length="458" mass="51085">MFKRKIMLALEQWKATAGHSPLLIKGLRQIGKTSIACEFAKTHYGNAFILDFRKDPRLATFFEGDFDVDMIAGFISSLPKQYRLIPDSKLVPNDTVFIFDEVQDCPNARSSLKYFKLDGRYDVICTGSLLGISGYRLDSSFPRGIGVGFETHLTMHAMDFEEFAWACSSSGDLLALAKKAWDEKKPVHPFAHDALVKLLREYICVGGMPEAVDAYLKGNKDMQAARMTQKKLVDGFKADFGIHLNRQSQIVYDDLEKGKLMSVFDSIPLQLSKENKKFMYRLIEGKKGGAERYGGAIDWLKGYGLIDLCHNVTNVDLPLLLFEEKSQFKVYFADIGIFTYMLGEEAYTPILTGDLSIAKGAVYESLVADALLKSGRGLHYFAKGDSLEIDFLSSFGNKLYLIEVKAQDGNAKAAKAVLANPKYHADGILKLSGRNIGVSDRAITAPYYLASYIFSRSQ</sequence>
<name>A0A9D9DEI3_9FIRM</name>
<dbReference type="PANTHER" id="PTHR33295:SF7">
    <property type="entry name" value="ATPASE"/>
    <property type="match status" value="1"/>
</dbReference>
<dbReference type="InterPro" id="IPR025420">
    <property type="entry name" value="DUF4143"/>
</dbReference>
<reference evidence="3" key="2">
    <citation type="journal article" date="2021" name="PeerJ">
        <title>Extensive microbial diversity within the chicken gut microbiome revealed by metagenomics and culture.</title>
        <authorList>
            <person name="Gilroy R."/>
            <person name="Ravi A."/>
            <person name="Getino M."/>
            <person name="Pursley I."/>
            <person name="Horton D.L."/>
            <person name="Alikhan N.F."/>
            <person name="Baker D."/>
            <person name="Gharbi K."/>
            <person name="Hall N."/>
            <person name="Watson M."/>
            <person name="Adriaenssens E.M."/>
            <person name="Foster-Nyarko E."/>
            <person name="Jarju S."/>
            <person name="Secka A."/>
            <person name="Antonio M."/>
            <person name="Oren A."/>
            <person name="Chaudhuri R.R."/>
            <person name="La Ragione R."/>
            <person name="Hildebrand F."/>
            <person name="Pallen M.J."/>
        </authorList>
    </citation>
    <scope>NUCLEOTIDE SEQUENCE</scope>
    <source>
        <strain evidence="3">17113</strain>
    </source>
</reference>
<protein>
    <submittedName>
        <fullName evidence="3">ATP-binding protein</fullName>
    </submittedName>
</protein>
<comment type="caution">
    <text evidence="3">The sequence shown here is derived from an EMBL/GenBank/DDBJ whole genome shotgun (WGS) entry which is preliminary data.</text>
</comment>
<accession>A0A9D9DEI3</accession>
<evidence type="ECO:0000259" key="1">
    <source>
        <dbReference type="Pfam" id="PF13173"/>
    </source>
</evidence>
<dbReference type="SUPFAM" id="SSF52540">
    <property type="entry name" value="P-loop containing nucleoside triphosphate hydrolases"/>
    <property type="match status" value="1"/>
</dbReference>
<evidence type="ECO:0000313" key="4">
    <source>
        <dbReference type="Proteomes" id="UP000823634"/>
    </source>
</evidence>
<reference evidence="3" key="1">
    <citation type="submission" date="2020-10" db="EMBL/GenBank/DDBJ databases">
        <authorList>
            <person name="Gilroy R."/>
        </authorList>
    </citation>
    <scope>NUCLEOTIDE SEQUENCE</scope>
    <source>
        <strain evidence="3">17113</strain>
    </source>
</reference>
<keyword evidence="3" id="KW-0067">ATP-binding</keyword>
<dbReference type="InterPro" id="IPR027417">
    <property type="entry name" value="P-loop_NTPase"/>
</dbReference>
<dbReference type="GO" id="GO:0005524">
    <property type="term" value="F:ATP binding"/>
    <property type="evidence" value="ECO:0007669"/>
    <property type="project" value="UniProtKB-KW"/>
</dbReference>
<evidence type="ECO:0000259" key="2">
    <source>
        <dbReference type="Pfam" id="PF13635"/>
    </source>
</evidence>
<dbReference type="EMBL" id="JADINA010000019">
    <property type="protein sequence ID" value="MBO8426264.1"/>
    <property type="molecule type" value="Genomic_DNA"/>
</dbReference>
<gene>
    <name evidence="3" type="ORF">IAC61_02970</name>
</gene>